<dbReference type="PIRSF" id="PIRSF006806">
    <property type="entry name" value="FTHF_cligase"/>
    <property type="match status" value="1"/>
</dbReference>
<dbReference type="InterPro" id="IPR024185">
    <property type="entry name" value="FTHF_cligase-like_sf"/>
</dbReference>
<dbReference type="PANTHER" id="PTHR23407">
    <property type="entry name" value="ATPASE INHIBITOR/5-FORMYLTETRAHYDROFOLATE CYCLO-LIGASE"/>
    <property type="match status" value="1"/>
</dbReference>
<feature type="binding site" evidence="4">
    <location>
        <begin position="7"/>
        <end position="11"/>
    </location>
    <ligand>
        <name>ATP</name>
        <dbReference type="ChEBI" id="CHEBI:30616"/>
    </ligand>
</feature>
<keyword evidence="3 4" id="KW-0067">ATP-binding</keyword>
<dbReference type="RefSeq" id="WP_129405028.1">
    <property type="nucleotide sequence ID" value="NZ_SBKP01000015.1"/>
</dbReference>
<dbReference type="EC" id="6.3.3.2" evidence="5"/>
<gene>
    <name evidence="6" type="ORF">EQG66_13010</name>
</gene>
<comment type="caution">
    <text evidence="6">The sequence shown here is derived from an EMBL/GenBank/DDBJ whole genome shotgun (WGS) entry which is preliminary data.</text>
</comment>
<sequence length="191" mass="20928">MNDQQNKSALRLSARATRAAFVEGLDQMAHRLAFHALPSPVRALLAGRQTIALYAPVNDEAPALRLAESLIAEGKTLCLPRAVDRMGTMEFRAWSPGEPLEDGPFGTRNPSQEASLCHPDAIIAPLLAFDARLMRLGQGGGYYDRAFARYEHALRIGLAWSVQEVDTVPADPWDMPLHLVITERSLIEASA</sequence>
<dbReference type="Proteomes" id="UP000290958">
    <property type="component" value="Unassembled WGS sequence"/>
</dbReference>
<keyword evidence="2 4" id="KW-0547">Nucleotide-binding</keyword>
<feature type="binding site" evidence="4">
    <location>
        <position position="60"/>
    </location>
    <ligand>
        <name>substrate</name>
    </ligand>
</feature>
<dbReference type="Gene3D" id="3.40.50.10420">
    <property type="entry name" value="NagB/RpiA/CoA transferase-like"/>
    <property type="match status" value="1"/>
</dbReference>
<organism evidence="6 7">
    <name type="scientific">Sphingobium fluviale</name>
    <dbReference type="NCBI Taxonomy" id="2506423"/>
    <lineage>
        <taxon>Bacteria</taxon>
        <taxon>Pseudomonadati</taxon>
        <taxon>Pseudomonadota</taxon>
        <taxon>Alphaproteobacteria</taxon>
        <taxon>Sphingomonadales</taxon>
        <taxon>Sphingomonadaceae</taxon>
        <taxon>Sphingobium</taxon>
    </lineage>
</organism>
<dbReference type="OrthoDB" id="9801938at2"/>
<dbReference type="InterPro" id="IPR002698">
    <property type="entry name" value="FTHF_cligase"/>
</dbReference>
<dbReference type="AlphaFoldDB" id="A0A4Q1KDQ6"/>
<evidence type="ECO:0000256" key="4">
    <source>
        <dbReference type="PIRSR" id="PIRSR006806-1"/>
    </source>
</evidence>
<keyword evidence="7" id="KW-1185">Reference proteome</keyword>
<evidence type="ECO:0000256" key="3">
    <source>
        <dbReference type="ARBA" id="ARBA00022840"/>
    </source>
</evidence>
<evidence type="ECO:0000313" key="7">
    <source>
        <dbReference type="Proteomes" id="UP000290958"/>
    </source>
</evidence>
<evidence type="ECO:0000256" key="1">
    <source>
        <dbReference type="ARBA" id="ARBA00010638"/>
    </source>
</evidence>
<reference evidence="7" key="1">
    <citation type="submission" date="2019-01" db="EMBL/GenBank/DDBJ databases">
        <title>Cytophagaceae bacterium strain CAR-16.</title>
        <authorList>
            <person name="Chen W.-M."/>
        </authorList>
    </citation>
    <scope>NUCLEOTIDE SEQUENCE [LARGE SCALE GENOMIC DNA]</scope>
    <source>
        <strain evidence="7">CHR27</strain>
    </source>
</reference>
<dbReference type="Pfam" id="PF01812">
    <property type="entry name" value="5-FTHF_cyc-lig"/>
    <property type="match status" value="1"/>
</dbReference>
<dbReference type="SUPFAM" id="SSF100950">
    <property type="entry name" value="NagB/RpiA/CoA transferase-like"/>
    <property type="match status" value="1"/>
</dbReference>
<dbReference type="GO" id="GO:0005524">
    <property type="term" value="F:ATP binding"/>
    <property type="evidence" value="ECO:0007669"/>
    <property type="project" value="UniProtKB-KW"/>
</dbReference>
<name>A0A4Q1KDQ6_9SPHN</name>
<keyword evidence="5" id="KW-0479">Metal-binding</keyword>
<proteinExistence type="inferred from homology"/>
<evidence type="ECO:0000313" key="6">
    <source>
        <dbReference type="EMBL" id="RXR26487.1"/>
    </source>
</evidence>
<keyword evidence="6" id="KW-0436">Ligase</keyword>
<dbReference type="EMBL" id="SBKP01000015">
    <property type="protein sequence ID" value="RXR26487.1"/>
    <property type="molecule type" value="Genomic_DNA"/>
</dbReference>
<accession>A0A4Q1KDQ6</accession>
<keyword evidence="5" id="KW-0460">Magnesium</keyword>
<dbReference type="GO" id="GO:0009396">
    <property type="term" value="P:folic acid-containing compound biosynthetic process"/>
    <property type="evidence" value="ECO:0007669"/>
    <property type="project" value="TreeGrafter"/>
</dbReference>
<dbReference type="GO" id="GO:0035999">
    <property type="term" value="P:tetrahydrofolate interconversion"/>
    <property type="evidence" value="ECO:0007669"/>
    <property type="project" value="TreeGrafter"/>
</dbReference>
<comment type="catalytic activity">
    <reaction evidence="5">
        <text>(6S)-5-formyl-5,6,7,8-tetrahydrofolate + ATP = (6R)-5,10-methenyltetrahydrofolate + ADP + phosphate</text>
        <dbReference type="Rhea" id="RHEA:10488"/>
        <dbReference type="ChEBI" id="CHEBI:30616"/>
        <dbReference type="ChEBI" id="CHEBI:43474"/>
        <dbReference type="ChEBI" id="CHEBI:57455"/>
        <dbReference type="ChEBI" id="CHEBI:57457"/>
        <dbReference type="ChEBI" id="CHEBI:456216"/>
        <dbReference type="EC" id="6.3.3.2"/>
    </reaction>
</comment>
<evidence type="ECO:0000256" key="2">
    <source>
        <dbReference type="ARBA" id="ARBA00022741"/>
    </source>
</evidence>
<dbReference type="GO" id="GO:0046872">
    <property type="term" value="F:metal ion binding"/>
    <property type="evidence" value="ECO:0007669"/>
    <property type="project" value="UniProtKB-KW"/>
</dbReference>
<dbReference type="NCBIfam" id="TIGR02727">
    <property type="entry name" value="MTHFS_bact"/>
    <property type="match status" value="1"/>
</dbReference>
<comment type="similarity">
    <text evidence="1 5">Belongs to the 5-formyltetrahydrofolate cyclo-ligase family.</text>
</comment>
<comment type="cofactor">
    <cofactor evidence="5">
        <name>Mg(2+)</name>
        <dbReference type="ChEBI" id="CHEBI:18420"/>
    </cofactor>
</comment>
<dbReference type="InterPro" id="IPR037171">
    <property type="entry name" value="NagB/RpiA_transferase-like"/>
</dbReference>
<feature type="binding site" evidence="4">
    <location>
        <begin position="135"/>
        <end position="143"/>
    </location>
    <ligand>
        <name>ATP</name>
        <dbReference type="ChEBI" id="CHEBI:30616"/>
    </ligand>
</feature>
<evidence type="ECO:0000256" key="5">
    <source>
        <dbReference type="RuleBase" id="RU361279"/>
    </source>
</evidence>
<dbReference type="PANTHER" id="PTHR23407:SF1">
    <property type="entry name" value="5-FORMYLTETRAHYDROFOLATE CYCLO-LIGASE"/>
    <property type="match status" value="1"/>
</dbReference>
<dbReference type="GO" id="GO:0030272">
    <property type="term" value="F:5-formyltetrahydrofolate cyclo-ligase activity"/>
    <property type="evidence" value="ECO:0007669"/>
    <property type="project" value="UniProtKB-EC"/>
</dbReference>
<protein>
    <recommendedName>
        <fullName evidence="5">5-formyltetrahydrofolate cyclo-ligase</fullName>
        <ecNumber evidence="5">6.3.3.2</ecNumber>
    </recommendedName>
</protein>